<proteinExistence type="inferred from homology"/>
<keyword evidence="2" id="KW-0125">Carotenoid biosynthesis</keyword>
<reference evidence="4 5" key="1">
    <citation type="submission" date="2017-04" db="EMBL/GenBank/DDBJ databases">
        <title>Comparative genome analysis of Subtercola boreus.</title>
        <authorList>
            <person name="Cho Y.-J."/>
            <person name="Cho A."/>
            <person name="Kim O.-S."/>
            <person name="Lee J.-I."/>
        </authorList>
    </citation>
    <scope>NUCLEOTIDE SEQUENCE [LARGE SCALE GENOMIC DNA]</scope>
    <source>
        <strain evidence="4 5">P27479</strain>
    </source>
</reference>
<name>A0A3E0VQZ0_9MICO</name>
<gene>
    <name evidence="4" type="ORF">B7R22_16205</name>
</gene>
<feature type="compositionally biased region" description="Low complexity" evidence="3">
    <location>
        <begin position="70"/>
        <end position="95"/>
    </location>
</feature>
<dbReference type="NCBIfam" id="TIGR02734">
    <property type="entry name" value="crtI_fam"/>
    <property type="match status" value="1"/>
</dbReference>
<comment type="caution">
    <text evidence="4">The sequence shown here is derived from an EMBL/GenBank/DDBJ whole genome shotgun (WGS) entry which is preliminary data.</text>
</comment>
<organism evidence="4 5">
    <name type="scientific">Subtercola boreus</name>
    <dbReference type="NCBI Taxonomy" id="120213"/>
    <lineage>
        <taxon>Bacteria</taxon>
        <taxon>Bacillati</taxon>
        <taxon>Actinomycetota</taxon>
        <taxon>Actinomycetes</taxon>
        <taxon>Micrococcales</taxon>
        <taxon>Microbacteriaceae</taxon>
        <taxon>Subtercola</taxon>
    </lineage>
</organism>
<dbReference type="PANTHER" id="PTHR43734">
    <property type="entry name" value="PHYTOENE DESATURASE"/>
    <property type="match status" value="1"/>
</dbReference>
<evidence type="ECO:0000256" key="2">
    <source>
        <dbReference type="RuleBase" id="RU362075"/>
    </source>
</evidence>
<evidence type="ECO:0000313" key="4">
    <source>
        <dbReference type="EMBL" id="RFA12414.1"/>
    </source>
</evidence>
<sequence>MESIEQLSVSAGITIVTGATVSRIVTSGDDLDAAASEPPAPGPYDYPTNEFDTNVIDRDELRRVLEGEAEPTGAAPAGTAGTAATTGTSGTPDAAVKATASRDTDALTGDTPSETPPATPVRVSGIQYLDATGAAHTLDADVVVAATDLKHVETTMLLPELQTYPESYWAKKTAGPSAVLIYLGVSGEIPELAHHTLFFTKTWKSDFEKIFGKGGVAAGLLKSVGMGRPVTTSVPSPASIYVCRPSATDASVAPEGSENLFVLVPIPADPGIGSGGEDGSGSPQVEAIADEAIAQIAEWAGIPDLAERITVRRTVGPADFANDLNTWNGTALGPAHTLGQSAFFRAGNVSKKVAGLYYAGGSTIPGIGLPMCLISAELVIKRLRGDISTTALPEPL</sequence>
<dbReference type="EMBL" id="NBXB01000042">
    <property type="protein sequence ID" value="RFA12414.1"/>
    <property type="molecule type" value="Genomic_DNA"/>
</dbReference>
<keyword evidence="1 2" id="KW-0560">Oxidoreductase</keyword>
<dbReference type="InterPro" id="IPR014105">
    <property type="entry name" value="Carotenoid/retinoid_OxRdtase"/>
</dbReference>
<dbReference type="AlphaFoldDB" id="A0A3E0VQZ0"/>
<dbReference type="PANTHER" id="PTHR43734:SF1">
    <property type="entry name" value="PHYTOENE DESATURASE"/>
    <property type="match status" value="1"/>
</dbReference>
<evidence type="ECO:0000256" key="3">
    <source>
        <dbReference type="SAM" id="MobiDB-lite"/>
    </source>
</evidence>
<dbReference type="Proteomes" id="UP000256541">
    <property type="component" value="Unassembled WGS sequence"/>
</dbReference>
<comment type="similarity">
    <text evidence="2">Belongs to the carotenoid/retinoid oxidoreductase family.</text>
</comment>
<evidence type="ECO:0000256" key="1">
    <source>
        <dbReference type="ARBA" id="ARBA00023002"/>
    </source>
</evidence>
<dbReference type="GO" id="GO:0016491">
    <property type="term" value="F:oxidoreductase activity"/>
    <property type="evidence" value="ECO:0007669"/>
    <property type="project" value="UniProtKB-KW"/>
</dbReference>
<feature type="region of interest" description="Disordered" evidence="3">
    <location>
        <begin position="69"/>
        <end position="121"/>
    </location>
</feature>
<evidence type="ECO:0008006" key="6">
    <source>
        <dbReference type="Google" id="ProtNLM"/>
    </source>
</evidence>
<protein>
    <recommendedName>
        <fullName evidence="6">Amine oxidase domain-containing protein</fullName>
    </recommendedName>
</protein>
<dbReference type="GO" id="GO:0016117">
    <property type="term" value="P:carotenoid biosynthetic process"/>
    <property type="evidence" value="ECO:0007669"/>
    <property type="project" value="UniProtKB-KW"/>
</dbReference>
<comment type="pathway">
    <text evidence="2">Carotenoid biosynthesis.</text>
</comment>
<dbReference type="OrthoDB" id="9774675at2"/>
<dbReference type="InterPro" id="IPR036188">
    <property type="entry name" value="FAD/NAD-bd_sf"/>
</dbReference>
<dbReference type="SUPFAM" id="SSF51905">
    <property type="entry name" value="FAD/NAD(P)-binding domain"/>
    <property type="match status" value="1"/>
</dbReference>
<feature type="region of interest" description="Disordered" evidence="3">
    <location>
        <begin position="30"/>
        <end position="52"/>
    </location>
</feature>
<evidence type="ECO:0000313" key="5">
    <source>
        <dbReference type="Proteomes" id="UP000256541"/>
    </source>
</evidence>
<accession>A0A3E0VQZ0</accession>